<dbReference type="Proteomes" id="UP001230649">
    <property type="component" value="Unassembled WGS sequence"/>
</dbReference>
<reference evidence="1" key="1">
    <citation type="submission" date="2023-04" db="EMBL/GenBank/DDBJ databases">
        <title>Draft Genome sequencing of Naganishia species isolated from polar environments using Oxford Nanopore Technology.</title>
        <authorList>
            <person name="Leo P."/>
            <person name="Venkateswaran K."/>
        </authorList>
    </citation>
    <scope>NUCLEOTIDE SEQUENCE</scope>
    <source>
        <strain evidence="1">MNA-CCFEE 5262</strain>
    </source>
</reference>
<sequence length="442" mass="48405">MHLASLTLVLLAAQSAYGALFPRNGPVKNLQAKEFKKQLGDGMVLFSAPWCGYCKQAAPAWSRAAETLSPLIPFYNVDCDEDANKGFCASEGVKGYPTIKAYPRGSKAAGRVYTGPRETKDMVDYATGLVSADKVQKIKKTHDIDTWLTESHTSSSSTHPPTPFRSCGKSSRTDSAGKMRFAFHRDTKGETKKAIGLDMRDEKVDQVRVILWNLKGETEVYEAGPLKFEPLIKYFTHVLGETPVVAEDETTTTTSTTQSQAAKKSAAAAAKDAETKRREMEAKWQEEERRDRLRREKKEAERLARVFEDQDRLAEGEYDDPSPVDTEEEENIKVVHVAHGTPEDPVQAEIEKVLHELEAVAESAAAGAHGAEKTGHVHAGDQSADTPLQAASEDFEHGESAASGEADEGYSATTPLENEAEELDEVSHAGVDLQDGHARDEL</sequence>
<proteinExistence type="predicted"/>
<evidence type="ECO:0000313" key="2">
    <source>
        <dbReference type="Proteomes" id="UP001230649"/>
    </source>
</evidence>
<keyword evidence="2" id="KW-1185">Reference proteome</keyword>
<accession>A0ACC2W809</accession>
<protein>
    <submittedName>
        <fullName evidence="1">Uncharacterized protein</fullName>
    </submittedName>
</protein>
<comment type="caution">
    <text evidence="1">The sequence shown here is derived from an EMBL/GenBank/DDBJ whole genome shotgun (WGS) entry which is preliminary data.</text>
</comment>
<dbReference type="EMBL" id="JASBWS010000039">
    <property type="protein sequence ID" value="KAJ9106991.1"/>
    <property type="molecule type" value="Genomic_DNA"/>
</dbReference>
<organism evidence="1 2">
    <name type="scientific">Naganishia adeliensis</name>
    <dbReference type="NCBI Taxonomy" id="92952"/>
    <lineage>
        <taxon>Eukaryota</taxon>
        <taxon>Fungi</taxon>
        <taxon>Dikarya</taxon>
        <taxon>Basidiomycota</taxon>
        <taxon>Agaricomycotina</taxon>
        <taxon>Tremellomycetes</taxon>
        <taxon>Filobasidiales</taxon>
        <taxon>Filobasidiaceae</taxon>
        <taxon>Naganishia</taxon>
    </lineage>
</organism>
<gene>
    <name evidence="1" type="ORF">QFC20_003891</name>
</gene>
<name>A0ACC2W809_9TREE</name>
<evidence type="ECO:0000313" key="1">
    <source>
        <dbReference type="EMBL" id="KAJ9106991.1"/>
    </source>
</evidence>